<feature type="domain" description="Helicase Helix-turn-helix" evidence="2">
    <location>
        <begin position="665"/>
        <end position="751"/>
    </location>
</feature>
<dbReference type="GO" id="GO:0006281">
    <property type="term" value="P:DNA repair"/>
    <property type="evidence" value="ECO:0007669"/>
    <property type="project" value="InterPro"/>
</dbReference>
<dbReference type="Gene3D" id="3.40.50.300">
    <property type="entry name" value="P-loop containing nucleotide triphosphate hydrolases"/>
    <property type="match status" value="1"/>
</dbReference>
<dbReference type="InterPro" id="IPR029491">
    <property type="entry name" value="Helicase_HTH"/>
</dbReference>
<name>H8XNB3_FLAIG</name>
<dbReference type="Gene3D" id="2.30.30.940">
    <property type="match status" value="1"/>
</dbReference>
<dbReference type="STRING" id="1094466.KQS_00075"/>
<dbReference type="GO" id="GO:0003678">
    <property type="term" value="F:DNA helicase activity"/>
    <property type="evidence" value="ECO:0007669"/>
    <property type="project" value="InterPro"/>
</dbReference>
<dbReference type="FunFam" id="3.40.50.300:FF:001498">
    <property type="entry name" value="ATP-dependent DNA helicase"/>
    <property type="match status" value="1"/>
</dbReference>
<dbReference type="SUPFAM" id="SSF52540">
    <property type="entry name" value="P-loop containing nucleoside triphosphate hydrolases"/>
    <property type="match status" value="2"/>
</dbReference>
<dbReference type="GO" id="GO:0000723">
    <property type="term" value="P:telomere maintenance"/>
    <property type="evidence" value="ECO:0007669"/>
    <property type="project" value="InterPro"/>
</dbReference>
<dbReference type="InterPro" id="IPR010285">
    <property type="entry name" value="DNA_helicase_pif1-like_DEAD"/>
</dbReference>
<dbReference type="InterPro" id="IPR051055">
    <property type="entry name" value="PIF1_helicase"/>
</dbReference>
<organism evidence="3 4">
    <name type="scientific">Flavobacterium indicum (strain DSM 17447 / CIP 109464 / GPTSA100-9)</name>
    <dbReference type="NCBI Taxonomy" id="1094466"/>
    <lineage>
        <taxon>Bacteria</taxon>
        <taxon>Pseudomonadati</taxon>
        <taxon>Bacteroidota</taxon>
        <taxon>Flavobacteriia</taxon>
        <taxon>Flavobacteriales</taxon>
        <taxon>Flavobacteriaceae</taxon>
        <taxon>Flavobacterium</taxon>
    </lineage>
</organism>
<dbReference type="Pfam" id="PF05970">
    <property type="entry name" value="PIF1"/>
    <property type="match status" value="1"/>
</dbReference>
<evidence type="ECO:0000259" key="2">
    <source>
        <dbReference type="Pfam" id="PF14493"/>
    </source>
</evidence>
<accession>H8XNB3</accession>
<protein>
    <submittedName>
        <fullName evidence="3">Probable helicase</fullName>
    </submittedName>
</protein>
<dbReference type="InterPro" id="IPR027417">
    <property type="entry name" value="P-loop_NTPase"/>
</dbReference>
<keyword evidence="3" id="KW-0067">ATP-binding</keyword>
<dbReference type="PATRIC" id="fig|1094466.5.peg.15"/>
<gene>
    <name evidence="3" type="ordered locus">KQS_00075</name>
</gene>
<dbReference type="OrthoDB" id="9763659at2"/>
<evidence type="ECO:0000313" key="4">
    <source>
        <dbReference type="Proteomes" id="UP000007599"/>
    </source>
</evidence>
<keyword evidence="3" id="KW-0347">Helicase</keyword>
<dbReference type="Pfam" id="PF14493">
    <property type="entry name" value="HTH_40"/>
    <property type="match status" value="1"/>
</dbReference>
<dbReference type="AlphaFoldDB" id="H8XNB3"/>
<dbReference type="KEGG" id="fin:KQS_00075"/>
<dbReference type="HOGENOM" id="CLU_001613_6_0_10"/>
<proteinExistence type="predicted"/>
<evidence type="ECO:0000259" key="1">
    <source>
        <dbReference type="Pfam" id="PF05970"/>
    </source>
</evidence>
<dbReference type="Proteomes" id="UP000007599">
    <property type="component" value="Chromosome I"/>
</dbReference>
<keyword evidence="3" id="KW-0378">Hydrolase</keyword>
<sequence length="757" mass="87414">MNHLSAEAQYVLKFINQTNKPVFLTGKAGTGKTTLLKEIIATTHKNTAVVAPTGIAALNAGGVTIHSLFQLPFAAFIPDYKPVNLISGSQKFESRFTLGRHFMMNRTKKAVIQNLELLVVDEVSMLRADVLDAMDFMLQKVRKNNQPFGGCQVLFIGDLLQLPPIVKQEEWIELQHYYSGMYFFNAHVVQKHKPLYIELNKIFRQNDAQFISLLNHLRNNSITQQHLDFLKDYVQPEFDLKKNPGYITLTTHNSKADRINEGALQELNSKSYFYNAEIIGDFPDKIFPIEPSLELKVGAQIMFIKNDISHEKKFFNGKMGVIKSLSDKEIIVLFPEENKTIEVDLYSWENIKYSVDENTKEIKEEVIGTFTHYPIKLAWAITVHKSQGLTFDKAALDVSQVFAPGQAYVALSRLRGLNGLILLSPLNLNGISSDQSVLQYATHKATPEVLEETLTIETRNYLLEIFIKTFDFKQLIQEWRNFQFSFKDELPNSTKNKQKIWATTQAESLFQLLEPSSKFALQLKKIFNQEQVDFVFLKERCNAAYHYFFKTIDFVEDELLLKIEEIKRKKKMKVLYDELQALEAIQLKTLLDLKKALLLLDALLEKKEITKEILHSDEIKYFKINKLVTIANRFKSENSSLLEDEDDASYYDAPQKKEKKDKKSTLETTFELWKQNKTIYQIAEIRKLSAGTIFSHFTKLLEADLLRLEDIISDEKIQELTEAFNGYTNEPLGEIKEKYGDQFSWDELRLFKASLKK</sequence>
<dbReference type="Gene3D" id="1.10.10.1390">
    <property type="entry name" value="ATP-dependent DNA helicase RecQ"/>
    <property type="match status" value="1"/>
</dbReference>
<dbReference type="RefSeq" id="WP_014387174.1">
    <property type="nucleotide sequence ID" value="NC_017025.1"/>
</dbReference>
<dbReference type="eggNOG" id="COG0507">
    <property type="taxonomic scope" value="Bacteria"/>
</dbReference>
<evidence type="ECO:0000313" key="3">
    <source>
        <dbReference type="EMBL" id="CCG52030.1"/>
    </source>
</evidence>
<dbReference type="EMBL" id="HE774682">
    <property type="protein sequence ID" value="CCG52030.1"/>
    <property type="molecule type" value="Genomic_DNA"/>
</dbReference>
<keyword evidence="4" id="KW-1185">Reference proteome</keyword>
<keyword evidence="3" id="KW-0547">Nucleotide-binding</keyword>
<dbReference type="PANTHER" id="PTHR47642">
    <property type="entry name" value="ATP-DEPENDENT DNA HELICASE"/>
    <property type="match status" value="1"/>
</dbReference>
<dbReference type="CDD" id="cd18809">
    <property type="entry name" value="SF1_C_RecD"/>
    <property type="match status" value="1"/>
</dbReference>
<dbReference type="PANTHER" id="PTHR47642:SF5">
    <property type="entry name" value="ATP-DEPENDENT DNA HELICASE"/>
    <property type="match status" value="1"/>
</dbReference>
<reference evidence="3 4" key="1">
    <citation type="journal article" date="2012" name="J. Bacteriol.">
        <title>Complete Genome Sequence of Flavobacterium indicum GPSTA100-9T, Isolated from Warm Spring Water.</title>
        <authorList>
            <person name="Barbier P."/>
            <person name="Houel A."/>
            <person name="Loux V."/>
            <person name="Poulain J."/>
            <person name="Bernardet J.F."/>
            <person name="Touchon M."/>
            <person name="Duchaud E."/>
        </authorList>
    </citation>
    <scope>NUCLEOTIDE SEQUENCE [LARGE SCALE GENOMIC DNA]</scope>
    <source>
        <strain evidence="4">DSM 17447 / CIP 109464 / GPTSA100-9</strain>
    </source>
</reference>
<feature type="domain" description="DNA helicase Pif1-like DEAD-box helicase" evidence="1">
    <location>
        <begin position="7"/>
        <end position="224"/>
    </location>
</feature>
<dbReference type="eggNOG" id="COG4955">
    <property type="taxonomic scope" value="Bacteria"/>
</dbReference>
<reference evidence="4" key="2">
    <citation type="submission" date="2012-03" db="EMBL/GenBank/DDBJ databases">
        <title>Complete genome sequence of Flavobacterium indicum GPTSA100-9T, isolated from warm spring water.</title>
        <authorList>
            <person name="Barbier P."/>
            <person name="Houel A."/>
            <person name="Loux V."/>
            <person name="Poulain J."/>
            <person name="Bernardet J.-F."/>
            <person name="Touchon M."/>
            <person name="Duchaud E."/>
        </authorList>
    </citation>
    <scope>NUCLEOTIDE SEQUENCE [LARGE SCALE GENOMIC DNA]</scope>
    <source>
        <strain evidence="4">DSM 17447 / CIP 109464 / GPTSA100-9</strain>
    </source>
</reference>